<dbReference type="CDD" id="cd00229">
    <property type="entry name" value="SGNH_hydrolase"/>
    <property type="match status" value="1"/>
</dbReference>
<dbReference type="SUPFAM" id="SSF52266">
    <property type="entry name" value="SGNH hydrolase"/>
    <property type="match status" value="1"/>
</dbReference>
<comment type="caution">
    <text evidence="1">The sequence shown here is derived from an EMBL/GenBank/DDBJ whole genome shotgun (WGS) entry which is preliminary data.</text>
</comment>
<accession>A0A210PYY9</accession>
<dbReference type="InterPro" id="IPR036514">
    <property type="entry name" value="SGNH_hydro_sf"/>
</dbReference>
<keyword evidence="2" id="KW-1185">Reference proteome</keyword>
<evidence type="ECO:0000313" key="1">
    <source>
        <dbReference type="EMBL" id="OWF41706.1"/>
    </source>
</evidence>
<protein>
    <recommendedName>
        <fullName evidence="3">SGNH hydrolase-type esterase domain-containing protein</fullName>
    </recommendedName>
</protein>
<name>A0A210PYY9_MIZYE</name>
<sequence>MSWFAVRGALTYQLSQQPPPHFLVIHAGGNDLTTTPTSELCVRIENDVHKLAKDLPQCTIIWSDILPRLRWRGCTSVTGIERKRKRVNRIGRQAVLSVGGRVVKHVDITYHCAWLFRADGVHLEDIGNAIFLNTLQGALETFVGGHNSPDTAKLIFE</sequence>
<evidence type="ECO:0008006" key="3">
    <source>
        <dbReference type="Google" id="ProtNLM"/>
    </source>
</evidence>
<dbReference type="Proteomes" id="UP000242188">
    <property type="component" value="Unassembled WGS sequence"/>
</dbReference>
<dbReference type="AlphaFoldDB" id="A0A210PYY9"/>
<dbReference type="EMBL" id="NEDP02005367">
    <property type="protein sequence ID" value="OWF41706.1"/>
    <property type="molecule type" value="Genomic_DNA"/>
</dbReference>
<proteinExistence type="predicted"/>
<gene>
    <name evidence="1" type="ORF">KP79_PYT22852</name>
</gene>
<dbReference type="Gene3D" id="3.40.50.1110">
    <property type="entry name" value="SGNH hydrolase"/>
    <property type="match status" value="1"/>
</dbReference>
<evidence type="ECO:0000313" key="2">
    <source>
        <dbReference type="Proteomes" id="UP000242188"/>
    </source>
</evidence>
<organism evidence="1 2">
    <name type="scientific">Mizuhopecten yessoensis</name>
    <name type="common">Japanese scallop</name>
    <name type="synonym">Patinopecten yessoensis</name>
    <dbReference type="NCBI Taxonomy" id="6573"/>
    <lineage>
        <taxon>Eukaryota</taxon>
        <taxon>Metazoa</taxon>
        <taxon>Spiralia</taxon>
        <taxon>Lophotrochozoa</taxon>
        <taxon>Mollusca</taxon>
        <taxon>Bivalvia</taxon>
        <taxon>Autobranchia</taxon>
        <taxon>Pteriomorphia</taxon>
        <taxon>Pectinida</taxon>
        <taxon>Pectinoidea</taxon>
        <taxon>Pectinidae</taxon>
        <taxon>Mizuhopecten</taxon>
    </lineage>
</organism>
<reference evidence="1 2" key="1">
    <citation type="journal article" date="2017" name="Nat. Ecol. Evol.">
        <title>Scallop genome provides insights into evolution of bilaterian karyotype and development.</title>
        <authorList>
            <person name="Wang S."/>
            <person name="Zhang J."/>
            <person name="Jiao W."/>
            <person name="Li J."/>
            <person name="Xun X."/>
            <person name="Sun Y."/>
            <person name="Guo X."/>
            <person name="Huan P."/>
            <person name="Dong B."/>
            <person name="Zhang L."/>
            <person name="Hu X."/>
            <person name="Sun X."/>
            <person name="Wang J."/>
            <person name="Zhao C."/>
            <person name="Wang Y."/>
            <person name="Wang D."/>
            <person name="Huang X."/>
            <person name="Wang R."/>
            <person name="Lv J."/>
            <person name="Li Y."/>
            <person name="Zhang Z."/>
            <person name="Liu B."/>
            <person name="Lu W."/>
            <person name="Hui Y."/>
            <person name="Liang J."/>
            <person name="Zhou Z."/>
            <person name="Hou R."/>
            <person name="Li X."/>
            <person name="Liu Y."/>
            <person name="Li H."/>
            <person name="Ning X."/>
            <person name="Lin Y."/>
            <person name="Zhao L."/>
            <person name="Xing Q."/>
            <person name="Dou J."/>
            <person name="Li Y."/>
            <person name="Mao J."/>
            <person name="Guo H."/>
            <person name="Dou H."/>
            <person name="Li T."/>
            <person name="Mu C."/>
            <person name="Jiang W."/>
            <person name="Fu Q."/>
            <person name="Fu X."/>
            <person name="Miao Y."/>
            <person name="Liu J."/>
            <person name="Yu Q."/>
            <person name="Li R."/>
            <person name="Liao H."/>
            <person name="Li X."/>
            <person name="Kong Y."/>
            <person name="Jiang Z."/>
            <person name="Chourrout D."/>
            <person name="Li R."/>
            <person name="Bao Z."/>
        </authorList>
    </citation>
    <scope>NUCLEOTIDE SEQUENCE [LARGE SCALE GENOMIC DNA]</scope>
    <source>
        <strain evidence="1 2">PY_sf001</strain>
    </source>
</reference>